<evidence type="ECO:0000256" key="6">
    <source>
        <dbReference type="SAM" id="Phobius"/>
    </source>
</evidence>
<organism evidence="7 8">
    <name type="scientific">Roseofilum casamattae BLCC-M143</name>
    <dbReference type="NCBI Taxonomy" id="3022442"/>
    <lineage>
        <taxon>Bacteria</taxon>
        <taxon>Bacillati</taxon>
        <taxon>Cyanobacteriota</taxon>
        <taxon>Cyanophyceae</taxon>
        <taxon>Desertifilales</taxon>
        <taxon>Desertifilaceae</taxon>
        <taxon>Roseofilum</taxon>
        <taxon>Roseofilum casamattae</taxon>
    </lineage>
</organism>
<dbReference type="PROSITE" id="PS50005">
    <property type="entry name" value="TPR"/>
    <property type="match status" value="6"/>
</dbReference>
<keyword evidence="8" id="KW-1185">Reference proteome</keyword>
<dbReference type="SMART" id="SM00028">
    <property type="entry name" value="TPR"/>
    <property type="match status" value="8"/>
</dbReference>
<dbReference type="PROSITE" id="PS50293">
    <property type="entry name" value="TPR_REGION"/>
    <property type="match status" value="2"/>
</dbReference>
<evidence type="ECO:0000256" key="5">
    <source>
        <dbReference type="SAM" id="MobiDB-lite"/>
    </source>
</evidence>
<comment type="caution">
    <text evidence="7">The sequence shown here is derived from an EMBL/GenBank/DDBJ whole genome shotgun (WGS) entry which is preliminary data.</text>
</comment>
<evidence type="ECO:0000313" key="7">
    <source>
        <dbReference type="EMBL" id="MDJ1184494.1"/>
    </source>
</evidence>
<accession>A0ABT7BZ63</accession>
<gene>
    <name evidence="7" type="ORF">PMH09_15005</name>
</gene>
<feature type="transmembrane region" description="Helical" evidence="6">
    <location>
        <begin position="127"/>
        <end position="149"/>
    </location>
</feature>
<dbReference type="SUPFAM" id="SSF48452">
    <property type="entry name" value="TPR-like"/>
    <property type="match status" value="1"/>
</dbReference>
<evidence type="ECO:0000313" key="8">
    <source>
        <dbReference type="Proteomes" id="UP001232992"/>
    </source>
</evidence>
<keyword evidence="6" id="KW-1133">Transmembrane helix</keyword>
<dbReference type="PANTHER" id="PTHR44943">
    <property type="entry name" value="CELLULOSE SYNTHASE OPERON PROTEIN C"/>
    <property type="match status" value="1"/>
</dbReference>
<feature type="region of interest" description="Disordered" evidence="5">
    <location>
        <begin position="272"/>
        <end position="300"/>
    </location>
</feature>
<keyword evidence="6" id="KW-0812">Transmembrane</keyword>
<keyword evidence="2 3" id="KW-0802">TPR repeat</keyword>
<feature type="repeat" description="TPR" evidence="3">
    <location>
        <begin position="506"/>
        <end position="539"/>
    </location>
</feature>
<dbReference type="Pfam" id="PF07719">
    <property type="entry name" value="TPR_2"/>
    <property type="match status" value="1"/>
</dbReference>
<dbReference type="InterPro" id="IPR011990">
    <property type="entry name" value="TPR-like_helical_dom_sf"/>
</dbReference>
<protein>
    <submittedName>
        <fullName evidence="7">Tetratricopeptide repeat protein</fullName>
    </submittedName>
</protein>
<dbReference type="Proteomes" id="UP001232992">
    <property type="component" value="Unassembled WGS sequence"/>
</dbReference>
<dbReference type="RefSeq" id="WP_283759149.1">
    <property type="nucleotide sequence ID" value="NZ_JAQOSQ010000015.1"/>
</dbReference>
<dbReference type="EMBL" id="JAQOSQ010000015">
    <property type="protein sequence ID" value="MDJ1184494.1"/>
    <property type="molecule type" value="Genomic_DNA"/>
</dbReference>
<dbReference type="InterPro" id="IPR013105">
    <property type="entry name" value="TPR_2"/>
</dbReference>
<name>A0ABT7BZ63_9CYAN</name>
<dbReference type="Pfam" id="PF13181">
    <property type="entry name" value="TPR_8"/>
    <property type="match status" value="1"/>
</dbReference>
<feature type="coiled-coil region" evidence="4">
    <location>
        <begin position="224"/>
        <end position="251"/>
    </location>
</feature>
<evidence type="ECO:0000256" key="1">
    <source>
        <dbReference type="ARBA" id="ARBA00022737"/>
    </source>
</evidence>
<feature type="repeat" description="TPR" evidence="3">
    <location>
        <begin position="336"/>
        <end position="369"/>
    </location>
</feature>
<dbReference type="Gene3D" id="1.25.40.10">
    <property type="entry name" value="Tetratricopeptide repeat domain"/>
    <property type="match status" value="3"/>
</dbReference>
<keyword evidence="4" id="KW-0175">Coiled coil</keyword>
<keyword evidence="1" id="KW-0677">Repeat</keyword>
<dbReference type="InterPro" id="IPR019734">
    <property type="entry name" value="TPR_rpt"/>
</dbReference>
<dbReference type="InterPro" id="IPR051685">
    <property type="entry name" value="Ycf3/AcsC/BcsC/TPR_MFPF"/>
</dbReference>
<feature type="repeat" description="TPR" evidence="3">
    <location>
        <begin position="438"/>
        <end position="471"/>
    </location>
</feature>
<evidence type="ECO:0000256" key="3">
    <source>
        <dbReference type="PROSITE-ProRule" id="PRU00339"/>
    </source>
</evidence>
<feature type="repeat" description="TPR" evidence="3">
    <location>
        <begin position="404"/>
        <end position="437"/>
    </location>
</feature>
<evidence type="ECO:0000256" key="4">
    <source>
        <dbReference type="SAM" id="Coils"/>
    </source>
</evidence>
<proteinExistence type="predicted"/>
<dbReference type="Pfam" id="PF00515">
    <property type="entry name" value="TPR_1"/>
    <property type="match status" value="3"/>
</dbReference>
<feature type="compositionally biased region" description="Pro residues" evidence="5">
    <location>
        <begin position="288"/>
        <end position="298"/>
    </location>
</feature>
<dbReference type="PANTHER" id="PTHR44943:SF8">
    <property type="entry name" value="TPR REPEAT-CONTAINING PROTEIN MJ0263"/>
    <property type="match status" value="1"/>
</dbReference>
<reference evidence="7 8" key="1">
    <citation type="submission" date="2023-01" db="EMBL/GenBank/DDBJ databases">
        <title>Novel diversity within Roseofilum (Cyanobacteria; Desertifilaceae) from marine benthic mats with descriptions of four novel species.</title>
        <authorList>
            <person name="Wang Y."/>
            <person name="Berthold D.E."/>
            <person name="Hu J."/>
            <person name="Lefler F.W."/>
            <person name="Laughinghouse H.D. IV."/>
        </authorList>
    </citation>
    <scope>NUCLEOTIDE SEQUENCE [LARGE SCALE GENOMIC DNA]</scope>
    <source>
        <strain evidence="7 8">BLCC-M143</strain>
    </source>
</reference>
<sequence>MRMSTIALVTITALIAPESKPQELQPLSDSGIGPEPIGDRQLIDRLVEQVMPAAIASISPPEIVSDLGTDAIATENLDFSTELSTEDAKQLKILIAQVVDTSLNAELAANGEVLVGGDRLQKVEGTITILNVLLVLLASIPVVSILLIWSIRRWVVRDLVQVIHTQLDNFAHLEDELKDHHVKADSWMGELYRHLNIYKQHIRDELTTVHRQSEQSRIALKDIHKTKEQLIRQFREMLAEAEREKQQIFSEMMQNRPSQIIEALPVRLNSEPPQFSPPQLARTVSEEPPAPAPVPNPEEPTIEDYHGEAQKLTQLHRYDDAIAIYQKIIQLTSDNYGAWVKMGQLYVKLQNFQQAQWAYEQAITVDGDRDEAWYNLGNTLSKLERYSEALSCYEKALSIHPDRYETWHNQASILAKLGRYAESVQSYDRALLINPNIWEVWYQRGNLLGWLGDYEKAVVSYDRATSINAQKGELWYKQGLALAKLQRSPEALACYDIALSLGEQGEGLWRNRGVALQEMHRYEEAIAAYQQAIALQPQNLDLWLILAQLFQYLNRPQEALNTYQYILQLEPNHPQALKETCTILSQLNRDAVVRFNTNSQLPISRRQSVVL</sequence>
<evidence type="ECO:0000256" key="2">
    <source>
        <dbReference type="ARBA" id="ARBA00022803"/>
    </source>
</evidence>
<feature type="repeat" description="TPR" evidence="3">
    <location>
        <begin position="370"/>
        <end position="403"/>
    </location>
</feature>
<keyword evidence="6" id="KW-0472">Membrane</keyword>
<feature type="repeat" description="TPR" evidence="3">
    <location>
        <begin position="540"/>
        <end position="573"/>
    </location>
</feature>